<comment type="caution">
    <text evidence="5">The sequence shown here is derived from an EMBL/GenBank/DDBJ whole genome shotgun (WGS) entry which is preliminary data.</text>
</comment>
<dbReference type="InterPro" id="IPR052700">
    <property type="entry name" value="Carb_kinase_PfkB-like"/>
</dbReference>
<dbReference type="InterPro" id="IPR011611">
    <property type="entry name" value="PfkB_dom"/>
</dbReference>
<dbReference type="EMBL" id="BAAANY010000019">
    <property type="protein sequence ID" value="GAA1692073.1"/>
    <property type="molecule type" value="Genomic_DNA"/>
</dbReference>
<evidence type="ECO:0000256" key="1">
    <source>
        <dbReference type="ARBA" id="ARBA00010688"/>
    </source>
</evidence>
<keyword evidence="6" id="KW-1185">Reference proteome</keyword>
<dbReference type="InterPro" id="IPR002173">
    <property type="entry name" value="Carboh/pur_kinase_PfkB_CS"/>
</dbReference>
<dbReference type="PROSITE" id="PS00584">
    <property type="entry name" value="PFKB_KINASES_2"/>
    <property type="match status" value="1"/>
</dbReference>
<reference evidence="6" key="1">
    <citation type="journal article" date="2019" name="Int. J. Syst. Evol. Microbiol.">
        <title>The Global Catalogue of Microorganisms (GCM) 10K type strain sequencing project: providing services to taxonomists for standard genome sequencing and annotation.</title>
        <authorList>
            <consortium name="The Broad Institute Genomics Platform"/>
            <consortium name="The Broad Institute Genome Sequencing Center for Infectious Disease"/>
            <person name="Wu L."/>
            <person name="Ma J."/>
        </authorList>
    </citation>
    <scope>NUCLEOTIDE SEQUENCE [LARGE SCALE GENOMIC DNA]</scope>
    <source>
        <strain evidence="6">JCM 14718</strain>
    </source>
</reference>
<dbReference type="PANTHER" id="PTHR43320:SF2">
    <property type="entry name" value="2-DEHYDRO-3-DEOXYGLUCONOKINASE_2-DEHYDRO-3-DEOXYGALACTONOKINASE"/>
    <property type="match status" value="1"/>
</dbReference>
<evidence type="ECO:0000256" key="2">
    <source>
        <dbReference type="ARBA" id="ARBA00022679"/>
    </source>
</evidence>
<sequence>MQRVPDSLDLITVGEPMVLFQPPADQRLLTAPRLDVHVAGAELNVAAGTARFGVRTALCTAVGADPLGARLIAAAADLGIDTTLIATDPERPTGLFLKDVTDDGARRVYYYRAGSAAARLSAADADRVLAARPTAILTSGLTAALGEGPYALVARLCREAPAAGIEVAFDVNIRPQLGDVRGQGKRSRELLEGCGRLFIGTDEALPVFGVDAPDAIIAAARSAGVAETVVKAGADGLWVDAGADTYHLPSAASSVVDPVGAGDAVAAGYLVGRLRGLAELPSAWLGNQLAAGIVSTLGDVTGLPTHVEAAELLVRAAENKPA</sequence>
<keyword evidence="3 5" id="KW-0418">Kinase</keyword>
<evidence type="ECO:0000313" key="5">
    <source>
        <dbReference type="EMBL" id="GAA1692073.1"/>
    </source>
</evidence>
<dbReference type="PANTHER" id="PTHR43320">
    <property type="entry name" value="SUGAR KINASE"/>
    <property type="match status" value="1"/>
</dbReference>
<organism evidence="5 6">
    <name type="scientific">Fodinicola feengrottensis</name>
    <dbReference type="NCBI Taxonomy" id="435914"/>
    <lineage>
        <taxon>Bacteria</taxon>
        <taxon>Bacillati</taxon>
        <taxon>Actinomycetota</taxon>
        <taxon>Actinomycetes</taxon>
        <taxon>Mycobacteriales</taxon>
        <taxon>Fodinicola</taxon>
    </lineage>
</organism>
<dbReference type="CDD" id="cd01166">
    <property type="entry name" value="KdgK"/>
    <property type="match status" value="1"/>
</dbReference>
<dbReference type="Proteomes" id="UP001500618">
    <property type="component" value="Unassembled WGS sequence"/>
</dbReference>
<proteinExistence type="inferred from homology"/>
<comment type="similarity">
    <text evidence="1">Belongs to the carbohydrate kinase PfkB family.</text>
</comment>
<feature type="domain" description="Carbohydrate kinase PfkB" evidence="4">
    <location>
        <begin position="10"/>
        <end position="305"/>
    </location>
</feature>
<evidence type="ECO:0000256" key="3">
    <source>
        <dbReference type="ARBA" id="ARBA00022777"/>
    </source>
</evidence>
<accession>A0ABP4TQT0</accession>
<evidence type="ECO:0000259" key="4">
    <source>
        <dbReference type="Pfam" id="PF00294"/>
    </source>
</evidence>
<dbReference type="GO" id="GO:0016301">
    <property type="term" value="F:kinase activity"/>
    <property type="evidence" value="ECO:0007669"/>
    <property type="project" value="UniProtKB-KW"/>
</dbReference>
<protein>
    <submittedName>
        <fullName evidence="5">Sugar kinase</fullName>
    </submittedName>
</protein>
<gene>
    <name evidence="5" type="ORF">GCM10009765_46810</name>
</gene>
<dbReference type="SUPFAM" id="SSF53613">
    <property type="entry name" value="Ribokinase-like"/>
    <property type="match status" value="1"/>
</dbReference>
<keyword evidence="2" id="KW-0808">Transferase</keyword>
<dbReference type="Pfam" id="PF00294">
    <property type="entry name" value="PfkB"/>
    <property type="match status" value="1"/>
</dbReference>
<dbReference type="Gene3D" id="3.40.1190.20">
    <property type="match status" value="1"/>
</dbReference>
<evidence type="ECO:0000313" key="6">
    <source>
        <dbReference type="Proteomes" id="UP001500618"/>
    </source>
</evidence>
<dbReference type="InterPro" id="IPR029056">
    <property type="entry name" value="Ribokinase-like"/>
</dbReference>
<name>A0ABP4TQT0_9ACTN</name>